<comment type="similarity">
    <text evidence="1 3">Belongs to the short-chain dehydrogenases/reductases (SDR) family.</text>
</comment>
<evidence type="ECO:0000256" key="3">
    <source>
        <dbReference type="RuleBase" id="RU000363"/>
    </source>
</evidence>
<name>A0A5C6AHK9_9BACT</name>
<dbReference type="PRINTS" id="PR00080">
    <property type="entry name" value="SDRFAMILY"/>
</dbReference>
<keyword evidence="2 4" id="KW-0560">Oxidoreductase</keyword>
<dbReference type="GO" id="GO:0016020">
    <property type="term" value="C:membrane"/>
    <property type="evidence" value="ECO:0007669"/>
    <property type="project" value="TreeGrafter"/>
</dbReference>
<organism evidence="4 5">
    <name type="scientific">Botrimarina colliarenosi</name>
    <dbReference type="NCBI Taxonomy" id="2528001"/>
    <lineage>
        <taxon>Bacteria</taxon>
        <taxon>Pseudomonadati</taxon>
        <taxon>Planctomycetota</taxon>
        <taxon>Planctomycetia</taxon>
        <taxon>Pirellulales</taxon>
        <taxon>Lacipirellulaceae</taxon>
        <taxon>Botrimarina</taxon>
    </lineage>
</organism>
<dbReference type="GO" id="GO:0016491">
    <property type="term" value="F:oxidoreductase activity"/>
    <property type="evidence" value="ECO:0007669"/>
    <property type="project" value="UniProtKB-KW"/>
</dbReference>
<dbReference type="PROSITE" id="PS00061">
    <property type="entry name" value="ADH_SHORT"/>
    <property type="match status" value="1"/>
</dbReference>
<dbReference type="PANTHER" id="PTHR44196">
    <property type="entry name" value="DEHYDROGENASE/REDUCTASE SDR FAMILY MEMBER 7B"/>
    <property type="match status" value="1"/>
</dbReference>
<dbReference type="InterPro" id="IPR020904">
    <property type="entry name" value="Sc_DH/Rdtase_CS"/>
</dbReference>
<dbReference type="RefSeq" id="WP_197526163.1">
    <property type="nucleotide sequence ID" value="NZ_SJPR01000001.1"/>
</dbReference>
<dbReference type="PANTHER" id="PTHR44196:SF1">
    <property type="entry name" value="DEHYDROGENASE_REDUCTASE SDR FAMILY MEMBER 7B"/>
    <property type="match status" value="1"/>
</dbReference>
<dbReference type="InterPro" id="IPR036291">
    <property type="entry name" value="NAD(P)-bd_dom_sf"/>
</dbReference>
<dbReference type="EMBL" id="SJPR01000001">
    <property type="protein sequence ID" value="TWT99484.1"/>
    <property type="molecule type" value="Genomic_DNA"/>
</dbReference>
<evidence type="ECO:0000313" key="5">
    <source>
        <dbReference type="Proteomes" id="UP000317421"/>
    </source>
</evidence>
<reference evidence="4 5" key="1">
    <citation type="submission" date="2019-02" db="EMBL/GenBank/DDBJ databases">
        <title>Deep-cultivation of Planctomycetes and their phenomic and genomic characterization uncovers novel biology.</title>
        <authorList>
            <person name="Wiegand S."/>
            <person name="Jogler M."/>
            <person name="Boedeker C."/>
            <person name="Pinto D."/>
            <person name="Vollmers J."/>
            <person name="Rivas-Marin E."/>
            <person name="Kohn T."/>
            <person name="Peeters S.H."/>
            <person name="Heuer A."/>
            <person name="Rast P."/>
            <person name="Oberbeckmann S."/>
            <person name="Bunk B."/>
            <person name="Jeske O."/>
            <person name="Meyerdierks A."/>
            <person name="Storesund J.E."/>
            <person name="Kallscheuer N."/>
            <person name="Luecker S."/>
            <person name="Lage O.M."/>
            <person name="Pohl T."/>
            <person name="Merkel B.J."/>
            <person name="Hornburger P."/>
            <person name="Mueller R.-W."/>
            <person name="Bruemmer F."/>
            <person name="Labrenz M."/>
            <person name="Spormann A.M."/>
            <person name="Op Den Camp H."/>
            <person name="Overmann J."/>
            <person name="Amann R."/>
            <person name="Jetten M.S.M."/>
            <person name="Mascher T."/>
            <person name="Medema M.H."/>
            <person name="Devos D.P."/>
            <person name="Kaster A.-K."/>
            <person name="Ovreas L."/>
            <person name="Rohde M."/>
            <person name="Galperin M.Y."/>
            <person name="Jogler C."/>
        </authorList>
    </citation>
    <scope>NUCLEOTIDE SEQUENCE [LARGE SCALE GENOMIC DNA]</scope>
    <source>
        <strain evidence="4 5">Pla108</strain>
    </source>
</reference>
<dbReference type="EC" id="1.-.-.-" evidence="4"/>
<evidence type="ECO:0000313" key="4">
    <source>
        <dbReference type="EMBL" id="TWT99484.1"/>
    </source>
</evidence>
<dbReference type="Pfam" id="PF00106">
    <property type="entry name" value="adh_short"/>
    <property type="match status" value="1"/>
</dbReference>
<evidence type="ECO:0000256" key="2">
    <source>
        <dbReference type="ARBA" id="ARBA00023002"/>
    </source>
</evidence>
<proteinExistence type="inferred from homology"/>
<dbReference type="InterPro" id="IPR002347">
    <property type="entry name" value="SDR_fam"/>
</dbReference>
<accession>A0A5C6AHK9</accession>
<sequence length="280" mass="29426">MDERAPVAVVTGAASGIGRAIALRLAALGYRLVLIDQDHQGLLGLNASLLPVGGADHELVAADTSDADAWEGLAATLAHDGADVALLVQAAGVLVAGRLADCSPTDIERLVGVNLTGVMLGARAMAPLLARSAMSSEAPPLPRGVLNVASIFATVSPPGFAAYNASKAGVVALTETLRGEWRTLGLTATAVLPGVTPTGLFSKAVYADEHLRDTVHRRLGKSELTADSVADAAIVAYRRKRLVVPIGRRATRYYWLKRWLPDWLLKRTAEEANRELSDVG</sequence>
<keyword evidence="5" id="KW-1185">Reference proteome</keyword>
<protein>
    <submittedName>
        <fullName evidence="4">Putative oxidoreductase SadH</fullName>
        <ecNumber evidence="4">1.-.-.-</ecNumber>
    </submittedName>
</protein>
<gene>
    <name evidence="4" type="primary">sadH_1</name>
    <name evidence="4" type="ORF">Pla108_04230</name>
</gene>
<dbReference type="SUPFAM" id="SSF51735">
    <property type="entry name" value="NAD(P)-binding Rossmann-fold domains"/>
    <property type="match status" value="1"/>
</dbReference>
<dbReference type="PRINTS" id="PR00081">
    <property type="entry name" value="GDHRDH"/>
</dbReference>
<dbReference type="Proteomes" id="UP000317421">
    <property type="component" value="Unassembled WGS sequence"/>
</dbReference>
<dbReference type="AlphaFoldDB" id="A0A5C6AHK9"/>
<comment type="caution">
    <text evidence="4">The sequence shown here is derived from an EMBL/GenBank/DDBJ whole genome shotgun (WGS) entry which is preliminary data.</text>
</comment>
<dbReference type="Gene3D" id="3.40.50.720">
    <property type="entry name" value="NAD(P)-binding Rossmann-like Domain"/>
    <property type="match status" value="1"/>
</dbReference>
<evidence type="ECO:0000256" key="1">
    <source>
        <dbReference type="ARBA" id="ARBA00006484"/>
    </source>
</evidence>
<dbReference type="CDD" id="cd05233">
    <property type="entry name" value="SDR_c"/>
    <property type="match status" value="1"/>
</dbReference>